<dbReference type="Gene3D" id="1.10.287.130">
    <property type="match status" value="1"/>
</dbReference>
<feature type="compositionally biased region" description="Basic and acidic residues" evidence="7">
    <location>
        <begin position="1000"/>
        <end position="1012"/>
    </location>
</feature>
<feature type="compositionally biased region" description="Basic and acidic residues" evidence="7">
    <location>
        <begin position="726"/>
        <end position="739"/>
    </location>
</feature>
<feature type="domain" description="PAC" evidence="11">
    <location>
        <begin position="1363"/>
        <end position="1417"/>
    </location>
</feature>
<dbReference type="FunFam" id="3.30.565.10:FF:000010">
    <property type="entry name" value="Sensor histidine kinase RcsC"/>
    <property type="match status" value="1"/>
</dbReference>
<dbReference type="FunFam" id="3.40.50.2300:FF:000158">
    <property type="entry name" value="Sensor histidine kinase/response regulator"/>
    <property type="match status" value="1"/>
</dbReference>
<dbReference type="EC" id="2.7.13.3" evidence="2"/>
<comment type="caution">
    <text evidence="12">The sequence shown here is derived from an EMBL/GenBank/DDBJ whole genome shotgun (WGS) entry which is preliminary data.</text>
</comment>
<feature type="region of interest" description="Disordered" evidence="7">
    <location>
        <begin position="298"/>
        <end position="325"/>
    </location>
</feature>
<feature type="compositionally biased region" description="Low complexity" evidence="7">
    <location>
        <begin position="1033"/>
        <end position="1046"/>
    </location>
</feature>
<dbReference type="CDD" id="cd16922">
    <property type="entry name" value="HATPase_EvgS-ArcB-TorS-like"/>
    <property type="match status" value="1"/>
</dbReference>
<dbReference type="SUPFAM" id="SSF52172">
    <property type="entry name" value="CheY-like"/>
    <property type="match status" value="1"/>
</dbReference>
<keyword evidence="13" id="KW-1185">Reference proteome</keyword>
<feature type="compositionally biased region" description="Basic and acidic residues" evidence="7">
    <location>
        <begin position="132"/>
        <end position="144"/>
    </location>
</feature>
<feature type="domain" description="PAC" evidence="11">
    <location>
        <begin position="1143"/>
        <end position="1195"/>
    </location>
</feature>
<accession>A0A162LXC0</accession>
<feature type="region of interest" description="Disordered" evidence="7">
    <location>
        <begin position="726"/>
        <end position="757"/>
    </location>
</feature>
<evidence type="ECO:0000313" key="13">
    <source>
        <dbReference type="Proteomes" id="UP000243498"/>
    </source>
</evidence>
<dbReference type="SMART" id="SM00387">
    <property type="entry name" value="HATPase_c"/>
    <property type="match status" value="1"/>
</dbReference>
<evidence type="ECO:0000256" key="6">
    <source>
        <dbReference type="PROSITE-ProRule" id="PRU00169"/>
    </source>
</evidence>
<dbReference type="InterPro" id="IPR011006">
    <property type="entry name" value="CheY-like_superfamily"/>
</dbReference>
<dbReference type="SMART" id="SM00086">
    <property type="entry name" value="PAC"/>
    <property type="match status" value="2"/>
</dbReference>
<keyword evidence="5" id="KW-0418">Kinase</keyword>
<proteinExistence type="predicted"/>
<dbReference type="InterPro" id="IPR001610">
    <property type="entry name" value="PAC"/>
</dbReference>
<feature type="compositionally biased region" description="Low complexity" evidence="7">
    <location>
        <begin position="1287"/>
        <end position="1305"/>
    </location>
</feature>
<dbReference type="SUPFAM" id="SSF47384">
    <property type="entry name" value="Homodimeric domain of signal transducing histidine kinase"/>
    <property type="match status" value="1"/>
</dbReference>
<dbReference type="InterPro" id="IPR004358">
    <property type="entry name" value="Sig_transdc_His_kin-like_C"/>
</dbReference>
<evidence type="ECO:0000256" key="7">
    <source>
        <dbReference type="SAM" id="MobiDB-lite"/>
    </source>
</evidence>
<dbReference type="InterPro" id="IPR003594">
    <property type="entry name" value="HATPase_dom"/>
</dbReference>
<keyword evidence="4" id="KW-0808">Transferase</keyword>
<feature type="region of interest" description="Disordered" evidence="7">
    <location>
        <begin position="1271"/>
        <end position="1332"/>
    </location>
</feature>
<dbReference type="PROSITE" id="PS50109">
    <property type="entry name" value="HIS_KIN"/>
    <property type="match status" value="1"/>
</dbReference>
<dbReference type="PROSITE" id="PS50112">
    <property type="entry name" value="PAS"/>
    <property type="match status" value="1"/>
</dbReference>
<comment type="catalytic activity">
    <reaction evidence="1">
        <text>ATP + protein L-histidine = ADP + protein N-phospho-L-histidine.</text>
        <dbReference type="EC" id="2.7.13.3"/>
    </reaction>
</comment>
<dbReference type="CDD" id="cd17546">
    <property type="entry name" value="REC_hyHK_CKI1_RcsC-like"/>
    <property type="match status" value="1"/>
</dbReference>
<feature type="compositionally biased region" description="Polar residues" evidence="7">
    <location>
        <begin position="55"/>
        <end position="65"/>
    </location>
</feature>
<dbReference type="PRINTS" id="PR00344">
    <property type="entry name" value="BCTRLSENSOR"/>
</dbReference>
<dbReference type="OrthoDB" id="303614at2759"/>
<dbReference type="PANTHER" id="PTHR43047">
    <property type="entry name" value="TWO-COMPONENT HISTIDINE PROTEIN KINASE"/>
    <property type="match status" value="1"/>
</dbReference>
<keyword evidence="12" id="KW-0547">Nucleotide-binding</keyword>
<gene>
    <name evidence="12" type="ORF">NOR_03153</name>
</gene>
<feature type="region of interest" description="Disordered" evidence="7">
    <location>
        <begin position="1772"/>
        <end position="1794"/>
    </location>
</feature>
<feature type="region of interest" description="Disordered" evidence="7">
    <location>
        <begin position="1033"/>
        <end position="1070"/>
    </location>
</feature>
<feature type="compositionally biased region" description="Low complexity" evidence="7">
    <location>
        <begin position="118"/>
        <end position="129"/>
    </location>
</feature>
<feature type="compositionally biased region" description="Polar residues" evidence="7">
    <location>
        <begin position="1664"/>
        <end position="1699"/>
    </location>
</feature>
<feature type="compositionally biased region" description="Acidic residues" evidence="7">
    <location>
        <begin position="76"/>
        <end position="102"/>
    </location>
</feature>
<feature type="compositionally biased region" description="Polar residues" evidence="7">
    <location>
        <begin position="1716"/>
        <end position="1744"/>
    </location>
</feature>
<evidence type="ECO:0000256" key="2">
    <source>
        <dbReference type="ARBA" id="ARBA00012438"/>
    </source>
</evidence>
<dbReference type="FunFam" id="1.10.287.130:FF:000050">
    <property type="entry name" value="Related to histidine kinase"/>
    <property type="match status" value="1"/>
</dbReference>
<feature type="region of interest" description="Disordered" evidence="7">
    <location>
        <begin position="412"/>
        <end position="431"/>
    </location>
</feature>
<feature type="modified residue" description="4-aspartylphosphate" evidence="6">
    <location>
        <position position="2022"/>
    </location>
</feature>
<feature type="region of interest" description="Disordered" evidence="7">
    <location>
        <begin position="1"/>
        <end position="23"/>
    </location>
</feature>
<dbReference type="GO" id="GO:0000155">
    <property type="term" value="F:phosphorelay sensor kinase activity"/>
    <property type="evidence" value="ECO:0007669"/>
    <property type="project" value="InterPro"/>
</dbReference>
<dbReference type="SUPFAM" id="SSF55785">
    <property type="entry name" value="PYP-like sensor domain (PAS domain)"/>
    <property type="match status" value="2"/>
</dbReference>
<evidence type="ECO:0000259" key="8">
    <source>
        <dbReference type="PROSITE" id="PS50109"/>
    </source>
</evidence>
<dbReference type="SMART" id="SM00091">
    <property type="entry name" value="PAS"/>
    <property type="match status" value="2"/>
</dbReference>
<dbReference type="SMART" id="SM00448">
    <property type="entry name" value="REC"/>
    <property type="match status" value="1"/>
</dbReference>
<dbReference type="InterPro" id="IPR000700">
    <property type="entry name" value="PAS-assoc_C"/>
</dbReference>
<evidence type="ECO:0000259" key="11">
    <source>
        <dbReference type="PROSITE" id="PS50113"/>
    </source>
</evidence>
<evidence type="ECO:0000256" key="4">
    <source>
        <dbReference type="ARBA" id="ARBA00022679"/>
    </source>
</evidence>
<feature type="region of interest" description="Disordered" evidence="7">
    <location>
        <begin position="554"/>
        <end position="594"/>
    </location>
</feature>
<dbReference type="Gene3D" id="3.40.50.2300">
    <property type="match status" value="1"/>
</dbReference>
<dbReference type="SUPFAM" id="SSF55874">
    <property type="entry name" value="ATPase domain of HSP90 chaperone/DNA topoisomerase II/histidine kinase"/>
    <property type="match status" value="1"/>
</dbReference>
<dbReference type="InterPro" id="IPR036890">
    <property type="entry name" value="HATPase_C_sf"/>
</dbReference>
<dbReference type="InterPro" id="IPR013655">
    <property type="entry name" value="PAS_fold_3"/>
</dbReference>
<dbReference type="EMBL" id="AZHC01000007">
    <property type="protein sequence ID" value="OAA46400.1"/>
    <property type="molecule type" value="Genomic_DNA"/>
</dbReference>
<dbReference type="InterPro" id="IPR001789">
    <property type="entry name" value="Sig_transdc_resp-reg_receiver"/>
</dbReference>
<dbReference type="Gene3D" id="3.30.565.10">
    <property type="entry name" value="Histidine kinase-like ATPase, C-terminal domain"/>
    <property type="match status" value="1"/>
</dbReference>
<dbReference type="SMART" id="SM00388">
    <property type="entry name" value="HisKA"/>
    <property type="match status" value="1"/>
</dbReference>
<dbReference type="Pfam" id="PF13426">
    <property type="entry name" value="PAS_9"/>
    <property type="match status" value="1"/>
</dbReference>
<organism evidence="12 13">
    <name type="scientific">Metarhizium rileyi (strain RCEF 4871)</name>
    <name type="common">Nomuraea rileyi</name>
    <dbReference type="NCBI Taxonomy" id="1649241"/>
    <lineage>
        <taxon>Eukaryota</taxon>
        <taxon>Fungi</taxon>
        <taxon>Dikarya</taxon>
        <taxon>Ascomycota</taxon>
        <taxon>Pezizomycotina</taxon>
        <taxon>Sordariomycetes</taxon>
        <taxon>Hypocreomycetidae</taxon>
        <taxon>Hypocreales</taxon>
        <taxon>Clavicipitaceae</taxon>
        <taxon>Metarhizium</taxon>
    </lineage>
</organism>
<dbReference type="InterPro" id="IPR005467">
    <property type="entry name" value="His_kinase_dom"/>
</dbReference>
<dbReference type="GO" id="GO:0005524">
    <property type="term" value="F:ATP binding"/>
    <property type="evidence" value="ECO:0007669"/>
    <property type="project" value="UniProtKB-KW"/>
</dbReference>
<feature type="region of interest" description="Disordered" evidence="7">
    <location>
        <begin position="914"/>
        <end position="1012"/>
    </location>
</feature>
<dbReference type="Proteomes" id="UP000243498">
    <property type="component" value="Unassembled WGS sequence"/>
</dbReference>
<dbReference type="Pfam" id="PF02518">
    <property type="entry name" value="HATPase_c"/>
    <property type="match status" value="1"/>
</dbReference>
<dbReference type="InterPro" id="IPR003661">
    <property type="entry name" value="HisK_dim/P_dom"/>
</dbReference>
<feature type="region of interest" description="Disordered" evidence="7">
    <location>
        <begin position="38"/>
        <end position="158"/>
    </location>
</feature>
<dbReference type="Pfam" id="PF00512">
    <property type="entry name" value="HisKA"/>
    <property type="match status" value="1"/>
</dbReference>
<evidence type="ECO:0000256" key="1">
    <source>
        <dbReference type="ARBA" id="ARBA00000085"/>
    </source>
</evidence>
<dbReference type="InterPro" id="IPR035965">
    <property type="entry name" value="PAS-like_dom_sf"/>
</dbReference>
<protein>
    <recommendedName>
        <fullName evidence="2">histidine kinase</fullName>
        <ecNumber evidence="2">2.7.13.3</ecNumber>
    </recommendedName>
</protein>
<feature type="domain" description="Response regulatory" evidence="9">
    <location>
        <begin position="1970"/>
        <end position="2092"/>
    </location>
</feature>
<dbReference type="GO" id="GO:0005886">
    <property type="term" value="C:plasma membrane"/>
    <property type="evidence" value="ECO:0007669"/>
    <property type="project" value="TreeGrafter"/>
</dbReference>
<dbReference type="PROSITE" id="PS50113">
    <property type="entry name" value="PAC"/>
    <property type="match status" value="2"/>
</dbReference>
<feature type="compositionally biased region" description="Polar residues" evidence="7">
    <location>
        <begin position="1271"/>
        <end position="1280"/>
    </location>
</feature>
<dbReference type="Pfam" id="PF08447">
    <property type="entry name" value="PAS_3"/>
    <property type="match status" value="1"/>
</dbReference>
<name>A0A162LXC0_METRR</name>
<feature type="domain" description="Histidine kinase" evidence="8">
    <location>
        <begin position="1428"/>
        <end position="1655"/>
    </location>
</feature>
<dbReference type="InterPro" id="IPR000014">
    <property type="entry name" value="PAS"/>
</dbReference>
<feature type="compositionally biased region" description="Polar residues" evidence="7">
    <location>
        <begin position="303"/>
        <end position="312"/>
    </location>
</feature>
<feature type="domain" description="PAS" evidence="10">
    <location>
        <begin position="1202"/>
        <end position="1272"/>
    </location>
</feature>
<evidence type="ECO:0000259" key="9">
    <source>
        <dbReference type="PROSITE" id="PS50110"/>
    </source>
</evidence>
<keyword evidence="3 6" id="KW-0597">Phosphoprotein</keyword>
<dbReference type="Pfam" id="PF00072">
    <property type="entry name" value="Response_reg"/>
    <property type="match status" value="1"/>
</dbReference>
<feature type="region of interest" description="Disordered" evidence="7">
    <location>
        <begin position="606"/>
        <end position="690"/>
    </location>
</feature>
<dbReference type="PANTHER" id="PTHR43047:SF74">
    <property type="entry name" value="HISTIDINE KINASE-RELATED"/>
    <property type="match status" value="1"/>
</dbReference>
<dbReference type="STRING" id="1081105.A0A162LXC0"/>
<sequence length="2092" mass="228502">MQSLGPSFESSDYTSPSTCVHLTTPDSTLASAEASIVAADPASLPPPLPTSPTTCNSAAGSSINSDGVIADKSVPEEEEEEEEEAEKEGKEEGEEEEEEEPSDVSIGDARNSMAQRRSSYPFSSSSELSGRGPREWQSSKEQSRGHGFTGAQAAAEEKPLPIAAELRDTSATVATSQQQLDEYRARLARDLEIRELSMKSLHKTQLEKVRVSPILEEENGTPSSPMLSAALTSTSTESGNTVRGGMTPAAIAQTPSYPFPRMAGLYSHQVTKTLPYQPASPASRQQAQSPLEYRGSLDKVLSESPTPASISTFEPRGFSENPQGFDFPSPNLYDLSLMLSAEPGLDAWWNTVVQIMRDIYKAERVTLAIPADTTDIENVPWGQKATYNEHQEDELSLGYIAKASSASDVAAAFDDRSTDPPSVPLPRPGLRSRHSFTAFEENKHGALDRGSIITPKRPTNLTRSKTQYPTPLVVAELHDDYTKLNKDALTEHDATAKAHQAIPSWEAPFMARYEGQGRVLPVLQALDFEADPLIDHTGVVRVLERGRPVALTRTYPYLPRTKADSKQTSDQKTSSKGGNNADSKRPKRQRAESVSKLTTIFASTTQIKANAGDKPKTATISSSLDDQDPRPLTPKYEEYEQTPPSPWSQSPAPSPAVRADPKENPFFTDAMVDEDSFNPGSPPTSYIGMRPPEAIGVDNSWTVLHIPLTHVLLSKPTRPFKLDTTALEHKSHSRGRNERPIPSSDVDQVSPEQAKRNRSAPIAVLSILSPIIPYPSNLRHSLEHLAPHLATSFSLCRHYSNLETELAGIRRRRPSTTGFGAVAPFGSHVEGGAFPASGQTLLHQNSHGGSITSPSDYSAISRSTAASPLVTPGLEHGPLNHLMDRRQALGSPSSSSQAVESYFATKQRLVIKEAATGTSTTHRSRTASKDNSPGEKRHSALIGVRFGSEAPSPEQALERGFFGPEDPGTRSEKEGEEAEQEVRQAVVSTSGHDGGAFEPAGDKTEDGGKAELNRSRHGHSVLHSYGADFSSTFQSLPPSSSLSARLPPTPAPPLRSGSLTSMAGDMPPPSDRLKGLILDSLPAHVFVSLPQTGETVWVNSRFLSYRGQTVADLSADPWGSIHPDDREAYLKAWGHSLRTGEQFSRSVRIKRFDGAYRWFYARAVASKDKRGVIMQFLGSYMDIHDQHIAELKAARQEEIEASEAKHRLLANLIPQIIFTATEDDGITFANDQWLSYTGQSFEDSLGLGFMDYVHPDDLARCRIPIERGINSSNKASSAQSPVEEKGNSNSGTSSSGTQTTPTGRGAQQPAVRKSGLRNMQPVLSRASSSGSESIYSLPSAELTELARKGIIKVTTDTSGRLSYTTEVRLRSKTGEYRWHLIRCVEIDTFDFGRGASSYFGSATDINDHKLLEAKLKEAMESKGRFLSNMSHEIRTPLIGISGMVTFLQDTTLNEEQRDYTNTIQTSANSLIMIINDILDLSKVDAGMMKLKHEWFHTRSLIEDVNELVSTMAIAKRLELNYLVEENVPAWVKGDKVRVRQVLLNVIGNAIKFTAEGEVFSRCRMYTGEDSAACNDNEIMLQFAITDTGRGFTKEEAELIFKPFSQIDGSSTRQHGGSGLGLVISRQLVELHGGKMEGTAVPGKGSTFTFTARFTLPSSEDHPNNPVSPGSTASTGSRQGSSENMDRPTQGQTATDQLRGSTREGAASPKRVDAMSSPVSISTGHGPETSSRTSRYLASTPSGASVHSGLARFSEAAKASGQDLSQMELEMPADRGPLSRTSTPEIDSSPRPTSDLRPPLYSILIICAQHHSREATTQHIEMTLPKEVPHQITPIASIEDAEPYLGGKDAVRFTHIVLNLASAEAIIDVMDRITKSQKIEGTTIVILCDSVQRQAVQKLAADTKHERFLSENLVTFIYKPVKPSRFAVIFDPEKVRDLSTDRNRSTAQQMVENQKASYQEIEKRMGNKGYRVLLVEDNPVNQKVLNKYLKKIGVEVEVAVDGVECTEIVLSKPHSYYSLILCDLHMPRKDGYQACREVREWEKASSLPKLPIIALSANVMSDVQEKCVAAGFSDYVTKPVDFIDLSRAMAKFF</sequence>
<evidence type="ECO:0000259" key="10">
    <source>
        <dbReference type="PROSITE" id="PS50112"/>
    </source>
</evidence>
<dbReference type="GO" id="GO:0009927">
    <property type="term" value="F:histidine phosphotransfer kinase activity"/>
    <property type="evidence" value="ECO:0007669"/>
    <property type="project" value="TreeGrafter"/>
</dbReference>
<reference evidence="12 13" key="1">
    <citation type="journal article" date="2016" name="Genome Biol. Evol.">
        <title>Divergent and convergent evolution of fungal pathogenicity.</title>
        <authorList>
            <person name="Shang Y."/>
            <person name="Xiao G."/>
            <person name="Zheng P."/>
            <person name="Cen K."/>
            <person name="Zhan S."/>
            <person name="Wang C."/>
        </authorList>
    </citation>
    <scope>NUCLEOTIDE SEQUENCE [LARGE SCALE GENOMIC DNA]</scope>
    <source>
        <strain evidence="12 13">RCEF 4871</strain>
    </source>
</reference>
<dbReference type="Gene3D" id="3.30.450.20">
    <property type="entry name" value="PAS domain"/>
    <property type="match status" value="2"/>
</dbReference>
<evidence type="ECO:0000256" key="3">
    <source>
        <dbReference type="ARBA" id="ARBA00022553"/>
    </source>
</evidence>
<feature type="compositionally biased region" description="Polar residues" evidence="7">
    <location>
        <begin position="1778"/>
        <end position="1791"/>
    </location>
</feature>
<dbReference type="PROSITE" id="PS50110">
    <property type="entry name" value="RESPONSE_REGULATORY"/>
    <property type="match status" value="1"/>
</dbReference>
<keyword evidence="12" id="KW-0067">ATP-binding</keyword>
<dbReference type="CDD" id="cd00082">
    <property type="entry name" value="HisKA"/>
    <property type="match status" value="1"/>
</dbReference>
<evidence type="ECO:0000256" key="5">
    <source>
        <dbReference type="ARBA" id="ARBA00022777"/>
    </source>
</evidence>
<evidence type="ECO:0000313" key="12">
    <source>
        <dbReference type="EMBL" id="OAA46400.1"/>
    </source>
</evidence>
<feature type="region of interest" description="Disordered" evidence="7">
    <location>
        <begin position="1654"/>
        <end position="1745"/>
    </location>
</feature>
<dbReference type="OMA" id="WGQKATF"/>
<dbReference type="CDD" id="cd00130">
    <property type="entry name" value="PAS"/>
    <property type="match status" value="2"/>
</dbReference>
<dbReference type="InterPro" id="IPR036097">
    <property type="entry name" value="HisK_dim/P_sf"/>
</dbReference>